<dbReference type="Proteomes" id="UP000825935">
    <property type="component" value="Chromosome 4"/>
</dbReference>
<evidence type="ECO:0000259" key="3">
    <source>
        <dbReference type="Pfam" id="PF12215"/>
    </source>
</evidence>
<dbReference type="Pfam" id="PF12215">
    <property type="entry name" value="Glyco_hydr_116N"/>
    <property type="match status" value="1"/>
</dbReference>
<dbReference type="InterPro" id="IPR024462">
    <property type="entry name" value="GH116_N"/>
</dbReference>
<gene>
    <name evidence="4" type="ORF">KP509_04G066500</name>
</gene>
<dbReference type="EMBL" id="CM035409">
    <property type="protein sequence ID" value="KAH7439549.1"/>
    <property type="molecule type" value="Genomic_DNA"/>
</dbReference>
<feature type="compositionally biased region" description="Acidic residues" evidence="1">
    <location>
        <begin position="707"/>
        <end position="729"/>
    </location>
</feature>
<evidence type="ECO:0008006" key="6">
    <source>
        <dbReference type="Google" id="ProtNLM"/>
    </source>
</evidence>
<dbReference type="OrthoDB" id="730489at2759"/>
<dbReference type="PANTHER" id="PTHR12654">
    <property type="entry name" value="BILE ACID BETA-GLUCOSIDASE-RELATED"/>
    <property type="match status" value="1"/>
</dbReference>
<protein>
    <recommendedName>
        <fullName evidence="6">NLGase</fullName>
    </recommendedName>
</protein>
<name>A0A8T2V5L7_CERRI</name>
<dbReference type="GO" id="GO:0005975">
    <property type="term" value="P:carbohydrate metabolic process"/>
    <property type="evidence" value="ECO:0007669"/>
    <property type="project" value="InterPro"/>
</dbReference>
<keyword evidence="5" id="KW-1185">Reference proteome</keyword>
<evidence type="ECO:0000313" key="5">
    <source>
        <dbReference type="Proteomes" id="UP000825935"/>
    </source>
</evidence>
<dbReference type="Gene3D" id="1.50.10.10">
    <property type="match status" value="1"/>
</dbReference>
<evidence type="ECO:0000259" key="2">
    <source>
        <dbReference type="Pfam" id="PF04685"/>
    </source>
</evidence>
<feature type="region of interest" description="Disordered" evidence="1">
    <location>
        <begin position="704"/>
        <end position="752"/>
    </location>
</feature>
<dbReference type="GO" id="GO:0008422">
    <property type="term" value="F:beta-glucosidase activity"/>
    <property type="evidence" value="ECO:0007669"/>
    <property type="project" value="TreeGrafter"/>
</dbReference>
<dbReference type="OMA" id="KQMWDKM"/>
<feature type="compositionally biased region" description="Basic and acidic residues" evidence="1">
    <location>
        <begin position="732"/>
        <end position="749"/>
    </location>
</feature>
<dbReference type="InterPro" id="IPR008928">
    <property type="entry name" value="6-hairpin_glycosidase_sf"/>
</dbReference>
<feature type="domain" description="Glycosyl-hydrolase family 116 N-terminal" evidence="3">
    <location>
        <begin position="96"/>
        <end position="415"/>
    </location>
</feature>
<dbReference type="SUPFAM" id="SSF48208">
    <property type="entry name" value="Six-hairpin glycosidases"/>
    <property type="match status" value="1"/>
</dbReference>
<dbReference type="AlphaFoldDB" id="A0A8T2V5L7"/>
<dbReference type="PANTHER" id="PTHR12654:SF0">
    <property type="entry name" value="NON-LYSOSOMAL GLUCOSYLCERAMIDASE"/>
    <property type="match status" value="1"/>
</dbReference>
<dbReference type="Pfam" id="PF04685">
    <property type="entry name" value="DUF608"/>
    <property type="match status" value="1"/>
</dbReference>
<organism evidence="4 5">
    <name type="scientific">Ceratopteris richardii</name>
    <name type="common">Triangle waterfern</name>
    <dbReference type="NCBI Taxonomy" id="49495"/>
    <lineage>
        <taxon>Eukaryota</taxon>
        <taxon>Viridiplantae</taxon>
        <taxon>Streptophyta</taxon>
        <taxon>Embryophyta</taxon>
        <taxon>Tracheophyta</taxon>
        <taxon>Polypodiopsida</taxon>
        <taxon>Polypodiidae</taxon>
        <taxon>Polypodiales</taxon>
        <taxon>Pteridineae</taxon>
        <taxon>Pteridaceae</taxon>
        <taxon>Parkerioideae</taxon>
        <taxon>Ceratopteris</taxon>
    </lineage>
</organism>
<comment type="caution">
    <text evidence="4">The sequence shown here is derived from an EMBL/GenBank/DDBJ whole genome shotgun (WGS) entry which is preliminary data.</text>
</comment>
<feature type="domain" description="Glycosyl-hydrolase family 116 catalytic region" evidence="2">
    <location>
        <begin position="800"/>
        <end position="1161"/>
    </location>
</feature>
<dbReference type="InterPro" id="IPR012341">
    <property type="entry name" value="6hp_glycosidase-like_sf"/>
</dbReference>
<reference evidence="4" key="1">
    <citation type="submission" date="2021-08" db="EMBL/GenBank/DDBJ databases">
        <title>WGS assembly of Ceratopteris richardii.</title>
        <authorList>
            <person name="Marchant D.B."/>
            <person name="Chen G."/>
            <person name="Jenkins J."/>
            <person name="Shu S."/>
            <person name="Leebens-Mack J."/>
            <person name="Grimwood J."/>
            <person name="Schmutz J."/>
            <person name="Soltis P."/>
            <person name="Soltis D."/>
            <person name="Chen Z.-H."/>
        </authorList>
    </citation>
    <scope>NUCLEOTIDE SEQUENCE</scope>
    <source>
        <strain evidence="4">Whitten #5841</strain>
        <tissue evidence="4">Leaf</tissue>
    </source>
</reference>
<dbReference type="FunFam" id="1.50.10.10:FF:000006">
    <property type="entry name" value="Non-lysosomal glucosylceramidase"/>
    <property type="match status" value="1"/>
</dbReference>
<sequence length="1225" mass="138580">MTSSKKMLWPASDYVSQSTIDLLESDQAAPPQLAWRRRLNRHANHLTEFNVTFREALKMVKLGVRLWAYIQAEKSQGRTSPIDPFRRELRPSACQGVPVGGMGSGSIGRGYRGEFRRWQLIPGVCEEAPVLANQFSVFISRDQGTKYSSVLYPGQPKELGAIENLALSSWDWNMEGQHSSYHAVFPRAWTIYDGEPDPELKISCRQISPFIPHNYRESCLPSCVFSYTIVNTGESSATVSLLFSWMNSVGGVSHFSGGHFNEYFEEDNGVTGVLLHHKTAKSHPPLTFAIAAQNTSDVYVSVCPCFSLVGNEGEFSARDMWNEIKENGVFNKDHKNSFPISVSRSGHSIASAVAAQVSLQPSEKKTVNFSLAWDSPKVKFLKGRSYYRRYTKFYGFSGKAATRLAHDAITDFQKWEDAILKWQDPILTNEFLPEWYRFTLFNELYYLVAGGTIWTDTERREAFEKVRLTDYSMYNGASNNDKEDQTSEIPSGTVLELDNVSWTNDSSEVVAVISCENVTSLQHNEDQIDEKSERTPLQDKGNENCEKGNEACRTDPEDFSLLNASDDIYLPQSENGNTHTPDLRVCKLSSSDDACTVSGKIRMDRRKFSNNTRDSEPCSSLMSNLLMSNLDDQSTFRNMFPLQQMPHVSYSSDCLILDVKGESHLKEVVLGSIVVNKVEGQEDERRTHSTVKDSEDSEVIRVHEQENEVEDQEDERQEYCTVEESEDSEAIGAREQEDKRQDQVDERQESSTIVEYEANEAIEDNGNEVQEVRGQESCRVSKDRGANEVIGDLEEEDSVGHFLYLEGLEYVMWCTYDVHFYASFALLSLFPRLELCVQQDFSTATLSQNMEKTKFLTDADWGIRKVLGAVPHDLGMHDPWIEVNAYNIHDTSKWKDLNCKFVLQVYRDFVVTQDMDFANKTWPSVCTAMAYMDKFDKDRDGLIENDGFPDQTYDTWTVHGVSAYCGGLWLAALQASASMAELLHHKDIAKSFRFKFNQAKEAYERKLWNGTYFNYDSGVSSNSNSIQADQLAGQMYMYASGLTPLFESEKITSTLRKIFEYNVMKVNGGKYGAINGMHPDGKVDETCMQSREIWTGVTYLLAATMIYAGMKEAAFQTAEGIFHTGWSEEGFGYSFQTPEGWTVNGHYRSLAYMRPLSIWAMQVALDSQDLLHNARCKHTAHSHLFAPAVGFPPKTEALGEDVPSPATEILHSCLRCTHDCVHREV</sequence>
<evidence type="ECO:0000256" key="1">
    <source>
        <dbReference type="SAM" id="MobiDB-lite"/>
    </source>
</evidence>
<accession>A0A8T2V5L7</accession>
<dbReference type="InterPro" id="IPR052566">
    <property type="entry name" value="Non-lysos_glucosylceramidase"/>
</dbReference>
<dbReference type="InterPro" id="IPR006775">
    <property type="entry name" value="GH116_catalytic"/>
</dbReference>
<proteinExistence type="predicted"/>
<feature type="region of interest" description="Disordered" evidence="1">
    <location>
        <begin position="523"/>
        <end position="552"/>
    </location>
</feature>
<evidence type="ECO:0000313" key="4">
    <source>
        <dbReference type="EMBL" id="KAH7439549.1"/>
    </source>
</evidence>